<dbReference type="Proteomes" id="UP000025241">
    <property type="component" value="Chromosome I"/>
</dbReference>
<dbReference type="eggNOG" id="COG0496">
    <property type="taxonomic scope" value="Bacteria"/>
</dbReference>
<sequence length="327" mass="33557">MQALLRAGIVFAGLGLASQASALNILLTNDDGCRAPGIAAVYQALTAAGHQVTLIAPDTDNSGIGAASVVAPGQALAVTRLADRQYCVGAPAGYKLAAGKNMAIGTPVDAVNVGLDLLLKDNPPDLVVSGSNFGDNTGPLIQLSGTLNAALWAMRRGVPALAVSTAIDLPLMQRDQKAAIQLTLAAQADSAKLAVRVLDRALIAGKQAHERCAKGKDKSACELNLLGLPAGQGLNLNYPARKPAEVRGLVYAPVGDWSPIVFAVRGEQEGSARVELAQPATPDERQRHGDAYLLSQGYAVLSVVGTDLNGAGAGEQRAKALVEGVKP</sequence>
<dbReference type="Pfam" id="PF01975">
    <property type="entry name" value="SurE"/>
    <property type="match status" value="1"/>
</dbReference>
<evidence type="ECO:0000259" key="7">
    <source>
        <dbReference type="Pfam" id="PF01975"/>
    </source>
</evidence>
<dbReference type="AlphaFoldDB" id="A0A024HML8"/>
<dbReference type="OrthoDB" id="9780815at2"/>
<dbReference type="Gene3D" id="3.40.1210.10">
    <property type="entry name" value="Survival protein SurE-like phosphatase/nucleotidase"/>
    <property type="match status" value="1"/>
</dbReference>
<feature type="signal peptide" evidence="6">
    <location>
        <begin position="1"/>
        <end position="22"/>
    </location>
</feature>
<evidence type="ECO:0000256" key="2">
    <source>
        <dbReference type="ARBA" id="ARBA00011062"/>
    </source>
</evidence>
<dbReference type="InterPro" id="IPR030048">
    <property type="entry name" value="SurE"/>
</dbReference>
<evidence type="ECO:0000256" key="5">
    <source>
        <dbReference type="ARBA" id="ARBA00022801"/>
    </source>
</evidence>
<keyword evidence="6" id="KW-0732">Signal</keyword>
<dbReference type="KEGG" id="pkc:PKB_4333"/>
<evidence type="ECO:0000256" key="1">
    <source>
        <dbReference type="ARBA" id="ARBA00000815"/>
    </source>
</evidence>
<evidence type="ECO:0000313" key="9">
    <source>
        <dbReference type="Proteomes" id="UP000025241"/>
    </source>
</evidence>
<evidence type="ECO:0000256" key="3">
    <source>
        <dbReference type="ARBA" id="ARBA00012643"/>
    </source>
</evidence>
<dbReference type="STRING" id="1301098.PKB_4333"/>
<name>A0A024HML8_PSEKB</name>
<keyword evidence="4" id="KW-0479">Metal-binding</keyword>
<accession>A0A024HML8</accession>
<evidence type="ECO:0000256" key="6">
    <source>
        <dbReference type="SAM" id="SignalP"/>
    </source>
</evidence>
<comment type="similarity">
    <text evidence="2">Belongs to the SurE nucleotidase family.</text>
</comment>
<dbReference type="PANTHER" id="PTHR30457:SF0">
    <property type="entry name" value="PHOSPHATASE, PUTATIVE (AFU_ORTHOLOGUE AFUA_4G01070)-RELATED"/>
    <property type="match status" value="1"/>
</dbReference>
<keyword evidence="9" id="KW-1185">Reference proteome</keyword>
<dbReference type="EC" id="3.1.3.5" evidence="3"/>
<gene>
    <name evidence="8" type="ORF">PKB_4333</name>
</gene>
<dbReference type="PATRIC" id="fig|1301098.3.peg.4340"/>
<proteinExistence type="inferred from homology"/>
<dbReference type="InterPro" id="IPR002828">
    <property type="entry name" value="SurE-like_Pase/nucleotidase"/>
</dbReference>
<dbReference type="HOGENOM" id="CLU_045192_0_2_6"/>
<reference evidence="8 9" key="2">
    <citation type="submission" date="2014-05" db="EMBL/GenBank/DDBJ databases">
        <title>Genome sequence of the 3-chlorobenzoate degrading bacterium Pseudomonas knackmussii B13 shows multiple evidence for horizontal gene transfer.</title>
        <authorList>
            <person name="Miyazaki R."/>
            <person name="Bertelli C."/>
            <person name="Falquet L."/>
            <person name="Robinson-Rechavi M."/>
            <person name="Gharib W."/>
            <person name="Roy S."/>
            <person name="Van der Meer J.R."/>
        </authorList>
    </citation>
    <scope>NUCLEOTIDE SEQUENCE [LARGE SCALE GENOMIC DNA]</scope>
    <source>
        <strain evidence="8 9">B13</strain>
    </source>
</reference>
<evidence type="ECO:0000256" key="4">
    <source>
        <dbReference type="ARBA" id="ARBA00022723"/>
    </source>
</evidence>
<dbReference type="GO" id="GO:0008253">
    <property type="term" value="F:5'-nucleotidase activity"/>
    <property type="evidence" value="ECO:0007669"/>
    <property type="project" value="UniProtKB-EC"/>
</dbReference>
<comment type="catalytic activity">
    <reaction evidence="1">
        <text>a ribonucleoside 5'-phosphate + H2O = a ribonucleoside + phosphate</text>
        <dbReference type="Rhea" id="RHEA:12484"/>
        <dbReference type="ChEBI" id="CHEBI:15377"/>
        <dbReference type="ChEBI" id="CHEBI:18254"/>
        <dbReference type="ChEBI" id="CHEBI:43474"/>
        <dbReference type="ChEBI" id="CHEBI:58043"/>
        <dbReference type="EC" id="3.1.3.5"/>
    </reaction>
</comment>
<dbReference type="SUPFAM" id="SSF64167">
    <property type="entry name" value="SurE-like"/>
    <property type="match status" value="1"/>
</dbReference>
<dbReference type="RefSeq" id="WP_043254308.1">
    <property type="nucleotide sequence ID" value="NZ_HG322950.1"/>
</dbReference>
<reference evidence="8 9" key="1">
    <citation type="submission" date="2013-03" db="EMBL/GenBank/DDBJ databases">
        <authorList>
            <person name="Linke B."/>
        </authorList>
    </citation>
    <scope>NUCLEOTIDE SEQUENCE [LARGE SCALE GENOMIC DNA]</scope>
    <source>
        <strain evidence="8 9">B13</strain>
    </source>
</reference>
<feature type="chain" id="PRO_5001530253" description="5'-nucleotidase" evidence="6">
    <location>
        <begin position="23"/>
        <end position="327"/>
    </location>
</feature>
<organism evidence="8 9">
    <name type="scientific">Pseudomonas knackmussii (strain DSM 6978 / CCUG 54928 / LMG 23759 / B13)</name>
    <dbReference type="NCBI Taxonomy" id="1301098"/>
    <lineage>
        <taxon>Bacteria</taxon>
        <taxon>Pseudomonadati</taxon>
        <taxon>Pseudomonadota</taxon>
        <taxon>Gammaproteobacteria</taxon>
        <taxon>Pseudomonadales</taxon>
        <taxon>Pseudomonadaceae</taxon>
        <taxon>Pseudomonas</taxon>
    </lineage>
</organism>
<feature type="domain" description="Survival protein SurE-like phosphatase/nucleotidase" evidence="7">
    <location>
        <begin position="25"/>
        <end position="256"/>
    </location>
</feature>
<dbReference type="PANTHER" id="PTHR30457">
    <property type="entry name" value="5'-NUCLEOTIDASE SURE"/>
    <property type="match status" value="1"/>
</dbReference>
<dbReference type="GO" id="GO:0046872">
    <property type="term" value="F:metal ion binding"/>
    <property type="evidence" value="ECO:0007669"/>
    <property type="project" value="UniProtKB-KW"/>
</dbReference>
<protein>
    <recommendedName>
        <fullName evidence="3">5'-nucleotidase</fullName>
        <ecNumber evidence="3">3.1.3.5</ecNumber>
    </recommendedName>
</protein>
<dbReference type="EMBL" id="HG322950">
    <property type="protein sequence ID" value="CDF85658.1"/>
    <property type="molecule type" value="Genomic_DNA"/>
</dbReference>
<keyword evidence="5" id="KW-0378">Hydrolase</keyword>
<dbReference type="InterPro" id="IPR036523">
    <property type="entry name" value="SurE-like_sf"/>
</dbReference>
<evidence type="ECO:0000313" key="8">
    <source>
        <dbReference type="EMBL" id="CDF85658.1"/>
    </source>
</evidence>